<evidence type="ECO:0000313" key="5">
    <source>
        <dbReference type="EMBL" id="PXX05724.1"/>
    </source>
</evidence>
<evidence type="ECO:0000256" key="1">
    <source>
        <dbReference type="ARBA" id="ARBA00022598"/>
    </source>
</evidence>
<dbReference type="PANTHER" id="PTHR12835">
    <property type="entry name" value="BIOTIN PROTEIN LIGASE"/>
    <property type="match status" value="1"/>
</dbReference>
<comment type="caution">
    <text evidence="5">The sequence shown here is derived from an EMBL/GenBank/DDBJ whole genome shotgun (WGS) entry which is preliminary data.</text>
</comment>
<feature type="domain" description="BPL/LPL catalytic" evidence="4">
    <location>
        <begin position="13"/>
        <end position="201"/>
    </location>
</feature>
<dbReference type="InterPro" id="IPR004408">
    <property type="entry name" value="Biotin_CoA_COase_ligase"/>
</dbReference>
<dbReference type="InterPro" id="IPR003142">
    <property type="entry name" value="BPL_C"/>
</dbReference>
<organism evidence="5 6">
    <name type="scientific">Mycolicibacterium moriokaense</name>
    <dbReference type="NCBI Taxonomy" id="39691"/>
    <lineage>
        <taxon>Bacteria</taxon>
        <taxon>Bacillati</taxon>
        <taxon>Actinomycetota</taxon>
        <taxon>Actinomycetes</taxon>
        <taxon>Mycobacteriales</taxon>
        <taxon>Mycobacteriaceae</taxon>
        <taxon>Mycolicibacterium</taxon>
    </lineage>
</organism>
<dbReference type="SUPFAM" id="SSF55681">
    <property type="entry name" value="Class II aaRS and biotin synthetases"/>
    <property type="match status" value="1"/>
</dbReference>
<proteinExistence type="predicted"/>
<evidence type="ECO:0000256" key="2">
    <source>
        <dbReference type="ARBA" id="ARBA00023267"/>
    </source>
</evidence>
<evidence type="ECO:0000259" key="4">
    <source>
        <dbReference type="PROSITE" id="PS51733"/>
    </source>
</evidence>
<dbReference type="CDD" id="cd16442">
    <property type="entry name" value="BPL"/>
    <property type="match status" value="1"/>
</dbReference>
<keyword evidence="2" id="KW-0092">Biotin</keyword>
<dbReference type="GO" id="GO:0004077">
    <property type="term" value="F:biotin--[biotin carboxyl-carrier protein] ligase activity"/>
    <property type="evidence" value="ECO:0007669"/>
    <property type="project" value="UniProtKB-EC"/>
</dbReference>
<sequence>MPMDPLREPLDTQSLRGLVLGPPSPWRRLDVVPETGSTNADLVSRAMAGEDIDGAVLIAEHQVSGRGRNGRKWSAIPGAQILFSVGVATHGVPTHVWGWLPLAAGVAVADAVSAVSGIDVRLKWPNDVLAGGGKLAGILAEAVPTRERIVVGIGVNVTLRSAEVPDVGIASLLELGVEAPDRHRLTRQLLLDLGGRIAEWRQAGTGSSKLIVDYRARSATIGSRVRATLPGGGCVVGLARDVDDHGRLVIDVDGRPVAISAGDVVHLRPDGRLP</sequence>
<gene>
    <name evidence="5" type="ORF">C8E89_11634</name>
</gene>
<dbReference type="InterPro" id="IPR004143">
    <property type="entry name" value="BPL_LPL_catalytic"/>
</dbReference>
<keyword evidence="1 5" id="KW-0436">Ligase</keyword>
<reference evidence="6" key="1">
    <citation type="submission" date="2018-05" db="EMBL/GenBank/DDBJ databases">
        <authorList>
            <person name="Deangelis K."/>
            <person name="Huntemann M."/>
            <person name="Clum A."/>
            <person name="Pillay M."/>
            <person name="Palaniappan K."/>
            <person name="Varghese N."/>
            <person name="Mikhailova N."/>
            <person name="Stamatis D."/>
            <person name="Reddy T."/>
            <person name="Daum C."/>
            <person name="Shapiro N."/>
            <person name="Ivanova N."/>
            <person name="Kyrpides N."/>
            <person name="Woyke T."/>
        </authorList>
    </citation>
    <scope>NUCLEOTIDE SEQUENCE [LARGE SCALE GENOMIC DNA]</scope>
    <source>
        <strain evidence="6">GAS496</strain>
    </source>
</reference>
<protein>
    <recommendedName>
        <fullName evidence="3">biotin--[biotin carboxyl-carrier protein] ligase</fullName>
        <ecNumber evidence="3">6.3.4.15</ecNumber>
    </recommendedName>
</protein>
<dbReference type="AlphaFoldDB" id="A0A318HJ49"/>
<dbReference type="Proteomes" id="UP000247781">
    <property type="component" value="Unassembled WGS sequence"/>
</dbReference>
<dbReference type="Pfam" id="PF02237">
    <property type="entry name" value="BPL_C"/>
    <property type="match status" value="1"/>
</dbReference>
<dbReference type="NCBIfam" id="TIGR00121">
    <property type="entry name" value="birA_ligase"/>
    <property type="match status" value="1"/>
</dbReference>
<dbReference type="EC" id="6.3.4.15" evidence="3"/>
<dbReference type="GO" id="GO:0005737">
    <property type="term" value="C:cytoplasm"/>
    <property type="evidence" value="ECO:0007669"/>
    <property type="project" value="TreeGrafter"/>
</dbReference>
<dbReference type="InterPro" id="IPR045864">
    <property type="entry name" value="aa-tRNA-synth_II/BPL/LPL"/>
</dbReference>
<dbReference type="EMBL" id="QJJU01000016">
    <property type="protein sequence ID" value="PXX05724.1"/>
    <property type="molecule type" value="Genomic_DNA"/>
</dbReference>
<reference evidence="5 6" key="2">
    <citation type="submission" date="2018-06" db="EMBL/GenBank/DDBJ databases">
        <title>Sequencing of bacterial isolates from soil warming experiment in Harvard Forest, Massachusetts, USA.</title>
        <authorList>
            <person name="Deangelis K.PhD."/>
        </authorList>
    </citation>
    <scope>NUCLEOTIDE SEQUENCE [LARGE SCALE GENOMIC DNA]</scope>
    <source>
        <strain evidence="5 6">GAS496</strain>
    </source>
</reference>
<evidence type="ECO:0000256" key="3">
    <source>
        <dbReference type="ARBA" id="ARBA00024227"/>
    </source>
</evidence>
<dbReference type="PANTHER" id="PTHR12835:SF5">
    <property type="entry name" value="BIOTIN--PROTEIN LIGASE"/>
    <property type="match status" value="1"/>
</dbReference>
<dbReference type="PROSITE" id="PS51733">
    <property type="entry name" value="BPL_LPL_CATALYTIC"/>
    <property type="match status" value="1"/>
</dbReference>
<dbReference type="RefSeq" id="WP_235658474.1">
    <property type="nucleotide sequence ID" value="NZ_QJJU01000016.1"/>
</dbReference>
<accession>A0A318HJ49</accession>
<dbReference type="Pfam" id="PF03099">
    <property type="entry name" value="BPL_LplA_LipB"/>
    <property type="match status" value="1"/>
</dbReference>
<dbReference type="Gene3D" id="2.30.30.100">
    <property type="match status" value="1"/>
</dbReference>
<evidence type="ECO:0000313" key="6">
    <source>
        <dbReference type="Proteomes" id="UP000247781"/>
    </source>
</evidence>
<keyword evidence="6" id="KW-1185">Reference proteome</keyword>
<name>A0A318HJ49_9MYCO</name>
<dbReference type="Gene3D" id="3.30.930.10">
    <property type="entry name" value="Bira Bifunctional Protein, Domain 2"/>
    <property type="match status" value="1"/>
</dbReference>